<comment type="caution">
    <text evidence="2">The sequence shown here is derived from an EMBL/GenBank/DDBJ whole genome shotgun (WGS) entry which is preliminary data.</text>
</comment>
<dbReference type="EMBL" id="BARS01046204">
    <property type="protein sequence ID" value="GAG40621.1"/>
    <property type="molecule type" value="Genomic_DNA"/>
</dbReference>
<feature type="transmembrane region" description="Helical" evidence="1">
    <location>
        <begin position="72"/>
        <end position="92"/>
    </location>
</feature>
<evidence type="ECO:0000256" key="1">
    <source>
        <dbReference type="SAM" id="Phobius"/>
    </source>
</evidence>
<keyword evidence="1" id="KW-1133">Transmembrane helix</keyword>
<accession>X0YVI7</accession>
<gene>
    <name evidence="2" type="ORF">S01H1_69570</name>
</gene>
<name>X0YVI7_9ZZZZ</name>
<sequence>MPLILLPLLRFVFAILSISFARARKPFTILSHLIDAVLLSQLVLTLARGTPELITVGGAPAGIGISMIGDQIGLTFAVLAWILSVAVSAYTWRDQLRPYFFLL</sequence>
<feature type="non-terminal residue" evidence="2">
    <location>
        <position position="103"/>
    </location>
</feature>
<protein>
    <submittedName>
        <fullName evidence="2">Uncharacterized protein</fullName>
    </submittedName>
</protein>
<keyword evidence="1" id="KW-0812">Transmembrane</keyword>
<evidence type="ECO:0000313" key="2">
    <source>
        <dbReference type="EMBL" id="GAG40621.1"/>
    </source>
</evidence>
<keyword evidence="1" id="KW-0472">Membrane</keyword>
<proteinExistence type="predicted"/>
<organism evidence="2">
    <name type="scientific">marine sediment metagenome</name>
    <dbReference type="NCBI Taxonomy" id="412755"/>
    <lineage>
        <taxon>unclassified sequences</taxon>
        <taxon>metagenomes</taxon>
        <taxon>ecological metagenomes</taxon>
    </lineage>
</organism>
<dbReference type="AlphaFoldDB" id="X0YVI7"/>
<reference evidence="2" key="1">
    <citation type="journal article" date="2014" name="Front. Microbiol.">
        <title>High frequency of phylogenetically diverse reductive dehalogenase-homologous genes in deep subseafloor sedimentary metagenomes.</title>
        <authorList>
            <person name="Kawai M."/>
            <person name="Futagami T."/>
            <person name="Toyoda A."/>
            <person name="Takaki Y."/>
            <person name="Nishi S."/>
            <person name="Hori S."/>
            <person name="Arai W."/>
            <person name="Tsubouchi T."/>
            <person name="Morono Y."/>
            <person name="Uchiyama I."/>
            <person name="Ito T."/>
            <person name="Fujiyama A."/>
            <person name="Inagaki F."/>
            <person name="Takami H."/>
        </authorList>
    </citation>
    <scope>NUCLEOTIDE SEQUENCE</scope>
    <source>
        <strain evidence="2">Expedition CK06-06</strain>
    </source>
</reference>